<keyword evidence="2" id="KW-1185">Reference proteome</keyword>
<comment type="caution">
    <text evidence="1">The sequence shown here is derived from an EMBL/GenBank/DDBJ whole genome shotgun (WGS) entry which is preliminary data.</text>
</comment>
<evidence type="ECO:0000313" key="1">
    <source>
        <dbReference type="EMBL" id="PKI39713.1"/>
    </source>
</evidence>
<proteinExistence type="predicted"/>
<organism evidence="1 2">
    <name type="scientific">Punica granatum</name>
    <name type="common">Pomegranate</name>
    <dbReference type="NCBI Taxonomy" id="22663"/>
    <lineage>
        <taxon>Eukaryota</taxon>
        <taxon>Viridiplantae</taxon>
        <taxon>Streptophyta</taxon>
        <taxon>Embryophyta</taxon>
        <taxon>Tracheophyta</taxon>
        <taxon>Spermatophyta</taxon>
        <taxon>Magnoliopsida</taxon>
        <taxon>eudicotyledons</taxon>
        <taxon>Gunneridae</taxon>
        <taxon>Pentapetalae</taxon>
        <taxon>rosids</taxon>
        <taxon>malvids</taxon>
        <taxon>Myrtales</taxon>
        <taxon>Lythraceae</taxon>
        <taxon>Punica</taxon>
    </lineage>
</organism>
<reference evidence="1 2" key="1">
    <citation type="submission" date="2017-11" db="EMBL/GenBank/DDBJ databases">
        <title>De-novo sequencing of pomegranate (Punica granatum L.) genome.</title>
        <authorList>
            <person name="Akparov Z."/>
            <person name="Amiraslanov A."/>
            <person name="Hajiyeva S."/>
            <person name="Abbasov M."/>
            <person name="Kaur K."/>
            <person name="Hamwieh A."/>
            <person name="Solovyev V."/>
            <person name="Salamov A."/>
            <person name="Braich B."/>
            <person name="Kosarev P."/>
            <person name="Mahmoud A."/>
            <person name="Hajiyev E."/>
            <person name="Babayeva S."/>
            <person name="Izzatullayeva V."/>
            <person name="Mammadov A."/>
            <person name="Mammadov A."/>
            <person name="Sharifova S."/>
            <person name="Ojaghi J."/>
            <person name="Eynullazada K."/>
            <person name="Bayramov B."/>
            <person name="Abdulazimova A."/>
            <person name="Shahmuradov I."/>
        </authorList>
    </citation>
    <scope>NUCLEOTIDE SEQUENCE [LARGE SCALE GENOMIC DNA]</scope>
    <source>
        <strain evidence="2">cv. AG2017</strain>
        <tissue evidence="1">Leaf</tissue>
    </source>
</reference>
<dbReference type="EMBL" id="PGOL01003772">
    <property type="protein sequence ID" value="PKI39713.1"/>
    <property type="molecule type" value="Genomic_DNA"/>
</dbReference>
<gene>
    <name evidence="1" type="ORF">CRG98_039883</name>
</gene>
<protein>
    <submittedName>
        <fullName evidence="1">Uncharacterized protein</fullName>
    </submittedName>
</protein>
<sequence>MAQVTEFHYLNSSRSMVFLNPDPGSGSTSLATYRRLSSELVTVSIVFALRFEDETVLEGIPEVVAALLLLLFVFGGVKRCFPDGAISRSLPNLTLSFSEQI</sequence>
<accession>A0A2I0I7D3</accession>
<name>A0A2I0I7D3_PUNGR</name>
<dbReference type="Proteomes" id="UP000233551">
    <property type="component" value="Unassembled WGS sequence"/>
</dbReference>
<evidence type="ECO:0000313" key="2">
    <source>
        <dbReference type="Proteomes" id="UP000233551"/>
    </source>
</evidence>
<dbReference type="AlphaFoldDB" id="A0A2I0I7D3"/>